<dbReference type="SUPFAM" id="SSF50129">
    <property type="entry name" value="GroES-like"/>
    <property type="match status" value="1"/>
</dbReference>
<evidence type="ECO:0000259" key="1">
    <source>
        <dbReference type="SMART" id="SM00829"/>
    </source>
</evidence>
<feature type="domain" description="Enoyl reductase (ER)" evidence="1">
    <location>
        <begin position="12"/>
        <end position="308"/>
    </location>
</feature>
<dbReference type="InterPro" id="IPR036291">
    <property type="entry name" value="NAD(P)-bd_dom_sf"/>
</dbReference>
<proteinExistence type="predicted"/>
<dbReference type="Pfam" id="PF08240">
    <property type="entry name" value="ADH_N"/>
    <property type="match status" value="1"/>
</dbReference>
<name>A0A3E0DR77_9GAMM</name>
<dbReference type="SMART" id="SM00829">
    <property type="entry name" value="PKS_ER"/>
    <property type="match status" value="1"/>
</dbReference>
<dbReference type="InterPro" id="IPR052585">
    <property type="entry name" value="Lipid_raft_assoc_Zn_ADH"/>
</dbReference>
<sequence length="315" mass="34429">MQVNVWQFDKAGAPLVRSSARLAAPGAGKITVRNEAIGINPVDWKFIESNPLNWQQGHIPGVDGAGVVVAVGEGVEERWLGKRVAYHHSLMQQGSFADHTQVYANRVMTLPEGFDFALAAALPCPMLTAWQAFSKVPVRSGAKVLVNGMGAVNKLLVQMLAQAGFIVHVVSSSLTQQQAKAIKVERIYRTEPSEGRFYAVFDANGSDAAKRLVPLIEANGHMVCILGRIDTPIDAPFTRTISYHEVALGALHDFGDYAQWQRLIQDGERFLAQISHQDVVVEAPHSFAFNDVNEALDFSKTEKRKAIVDLTDGAE</sequence>
<keyword evidence="3" id="KW-1185">Reference proteome</keyword>
<reference evidence="2 3" key="1">
    <citation type="submission" date="2018-08" db="EMBL/GenBank/DDBJ databases">
        <title>Genomic Encyclopedia of Type Strains, Phase III (KMG-III): the genomes of soil and plant-associated and newly described type strains.</title>
        <authorList>
            <person name="Whitman W."/>
        </authorList>
    </citation>
    <scope>NUCLEOTIDE SEQUENCE [LARGE SCALE GENOMIC DNA]</scope>
    <source>
        <strain evidence="2 3">CECT 7375</strain>
    </source>
</reference>
<comment type="caution">
    <text evidence="2">The sequence shown here is derived from an EMBL/GenBank/DDBJ whole genome shotgun (WGS) entry which is preliminary data.</text>
</comment>
<evidence type="ECO:0000313" key="3">
    <source>
        <dbReference type="Proteomes" id="UP000256542"/>
    </source>
</evidence>
<dbReference type="Gene3D" id="3.40.50.720">
    <property type="entry name" value="NAD(P)-binding Rossmann-like Domain"/>
    <property type="match status" value="1"/>
</dbReference>
<dbReference type="PANTHER" id="PTHR43482">
    <property type="entry name" value="PROTEIN AST1-RELATED"/>
    <property type="match status" value="1"/>
</dbReference>
<dbReference type="SUPFAM" id="SSF51735">
    <property type="entry name" value="NAD(P)-binding Rossmann-fold domains"/>
    <property type="match status" value="1"/>
</dbReference>
<gene>
    <name evidence="2" type="ORF">DFP81_102168</name>
</gene>
<dbReference type="EMBL" id="QUNG01000002">
    <property type="protein sequence ID" value="REG85635.1"/>
    <property type="molecule type" value="Genomic_DNA"/>
</dbReference>
<dbReference type="InterPro" id="IPR020843">
    <property type="entry name" value="ER"/>
</dbReference>
<dbReference type="InterPro" id="IPR013154">
    <property type="entry name" value="ADH-like_N"/>
</dbReference>
<dbReference type="Gene3D" id="3.90.180.10">
    <property type="entry name" value="Medium-chain alcohol dehydrogenases, catalytic domain"/>
    <property type="match status" value="1"/>
</dbReference>
<dbReference type="AlphaFoldDB" id="A0A3E0DR77"/>
<dbReference type="PANTHER" id="PTHR43482:SF1">
    <property type="entry name" value="PROTEIN AST1-RELATED"/>
    <property type="match status" value="1"/>
</dbReference>
<organism evidence="2 3">
    <name type="scientific">Marinomonas pollencensis</name>
    <dbReference type="NCBI Taxonomy" id="491954"/>
    <lineage>
        <taxon>Bacteria</taxon>
        <taxon>Pseudomonadati</taxon>
        <taxon>Pseudomonadota</taxon>
        <taxon>Gammaproteobacteria</taxon>
        <taxon>Oceanospirillales</taxon>
        <taxon>Oceanospirillaceae</taxon>
        <taxon>Marinomonas</taxon>
    </lineage>
</organism>
<accession>A0A3E0DR77</accession>
<dbReference type="GO" id="GO:0016491">
    <property type="term" value="F:oxidoreductase activity"/>
    <property type="evidence" value="ECO:0007669"/>
    <property type="project" value="InterPro"/>
</dbReference>
<evidence type="ECO:0000313" key="2">
    <source>
        <dbReference type="EMBL" id="REG85635.1"/>
    </source>
</evidence>
<dbReference type="RefSeq" id="WP_115896422.1">
    <property type="nucleotide sequence ID" value="NZ_QUNG01000002.1"/>
</dbReference>
<protein>
    <submittedName>
        <fullName evidence="2">NADPH:quinone reductase-like Zn-dependent oxidoreductase</fullName>
    </submittedName>
</protein>
<dbReference type="Proteomes" id="UP000256542">
    <property type="component" value="Unassembled WGS sequence"/>
</dbReference>
<dbReference type="InterPro" id="IPR011032">
    <property type="entry name" value="GroES-like_sf"/>
</dbReference>
<dbReference type="OrthoDB" id="9771084at2"/>